<evidence type="ECO:0008006" key="4">
    <source>
        <dbReference type="Google" id="ProtNLM"/>
    </source>
</evidence>
<dbReference type="KEGG" id="acry:AC20117_04000"/>
<proteinExistence type="predicted"/>
<keyword evidence="3" id="KW-1185">Reference proteome</keyword>
<dbReference type="InterPro" id="IPR021401">
    <property type="entry name" value="DUF3040"/>
</dbReference>
<gene>
    <name evidence="2" type="ORF">SAMN04489742_2688</name>
</gene>
<keyword evidence="1" id="KW-0812">Transmembrane</keyword>
<evidence type="ECO:0000256" key="1">
    <source>
        <dbReference type="SAM" id="Phobius"/>
    </source>
</evidence>
<dbReference type="STRING" id="37928.SAMN04489742_2688"/>
<dbReference type="AlphaFoldDB" id="A0A1H1DZA3"/>
<sequence>MPLSDEEREQLHALELQLAAEDPELAQVMRSDLLGPDHGQLVLAVLAWIVGLVLLIIGVATNLTVVGVGGFLVMGAAGYWAMRLYRWGSAIDDQIATDKGTHGVR</sequence>
<dbReference type="EMBL" id="FNKH01000002">
    <property type="protein sequence ID" value="SDQ81814.1"/>
    <property type="molecule type" value="Genomic_DNA"/>
</dbReference>
<feature type="transmembrane region" description="Helical" evidence="1">
    <location>
        <begin position="63"/>
        <end position="82"/>
    </location>
</feature>
<keyword evidence="1" id="KW-1133">Transmembrane helix</keyword>
<dbReference type="Pfam" id="PF11239">
    <property type="entry name" value="DUF3040"/>
    <property type="match status" value="1"/>
</dbReference>
<keyword evidence="1" id="KW-0472">Membrane</keyword>
<evidence type="ECO:0000313" key="3">
    <source>
        <dbReference type="Proteomes" id="UP000181917"/>
    </source>
</evidence>
<protein>
    <recommendedName>
        <fullName evidence="4">DUF3040 domain-containing protein</fullName>
    </recommendedName>
</protein>
<reference evidence="2 3" key="1">
    <citation type="submission" date="2016-10" db="EMBL/GenBank/DDBJ databases">
        <authorList>
            <person name="de Groot N.N."/>
        </authorList>
    </citation>
    <scope>NUCLEOTIDE SEQUENCE [LARGE SCALE GENOMIC DNA]</scope>
    <source>
        <strain evidence="2 3">DSM 20117</strain>
    </source>
</reference>
<evidence type="ECO:0000313" key="2">
    <source>
        <dbReference type="EMBL" id="SDQ81814.1"/>
    </source>
</evidence>
<dbReference type="Proteomes" id="UP000181917">
    <property type="component" value="Unassembled WGS sequence"/>
</dbReference>
<name>A0A1H1DZA3_9MICC</name>
<organism evidence="2 3">
    <name type="scientific">Crystallibacter crystallopoietes</name>
    <dbReference type="NCBI Taxonomy" id="37928"/>
    <lineage>
        <taxon>Bacteria</taxon>
        <taxon>Bacillati</taxon>
        <taxon>Actinomycetota</taxon>
        <taxon>Actinomycetes</taxon>
        <taxon>Micrococcales</taxon>
        <taxon>Micrococcaceae</taxon>
        <taxon>Crystallibacter</taxon>
    </lineage>
</organism>
<dbReference type="OrthoDB" id="4807686at2"/>
<feature type="transmembrane region" description="Helical" evidence="1">
    <location>
        <begin position="39"/>
        <end position="57"/>
    </location>
</feature>
<accession>A0A1H1DZA3</accession>
<dbReference type="RefSeq" id="WP_074700885.1">
    <property type="nucleotide sequence ID" value="NZ_CP018863.1"/>
</dbReference>